<protein>
    <submittedName>
        <fullName evidence="5">Chaperone protein HtpG</fullName>
    </submittedName>
</protein>
<gene>
    <name evidence="3" type="ORF">OFLC_LOCUS7305</name>
</gene>
<evidence type="ECO:0000256" key="2">
    <source>
        <dbReference type="ARBA" id="ARBA00023186"/>
    </source>
</evidence>
<accession>A0A183HIJ3</accession>
<dbReference type="GO" id="GO:0051082">
    <property type="term" value="F:unfolded protein binding"/>
    <property type="evidence" value="ECO:0007669"/>
    <property type="project" value="InterPro"/>
</dbReference>
<dbReference type="EMBL" id="UZAJ01007526">
    <property type="protein sequence ID" value="VDO50316.1"/>
    <property type="molecule type" value="Genomic_DNA"/>
</dbReference>
<organism evidence="5">
    <name type="scientific">Onchocerca flexuosa</name>
    <dbReference type="NCBI Taxonomy" id="387005"/>
    <lineage>
        <taxon>Eukaryota</taxon>
        <taxon>Metazoa</taxon>
        <taxon>Ecdysozoa</taxon>
        <taxon>Nematoda</taxon>
        <taxon>Chromadorea</taxon>
        <taxon>Rhabditida</taxon>
        <taxon>Spirurina</taxon>
        <taxon>Spiruromorpha</taxon>
        <taxon>Filarioidea</taxon>
        <taxon>Onchocercidae</taxon>
        <taxon>Onchocerca</taxon>
    </lineage>
</organism>
<dbReference type="Pfam" id="PF00183">
    <property type="entry name" value="HSP90"/>
    <property type="match status" value="1"/>
</dbReference>
<name>A0A183HIJ3_9BILA</name>
<dbReference type="InterPro" id="IPR037196">
    <property type="entry name" value="HSP90_C"/>
</dbReference>
<evidence type="ECO:0000313" key="4">
    <source>
        <dbReference type="Proteomes" id="UP000267606"/>
    </source>
</evidence>
<sequence>MKKDRIKYKEFYNGYSLYFKEGICTEGDQNIKEQIASLLLFESSNLKAGTLTTLDEYVSRMPKDQNEIYYLFAPSRQLAEHSPYYEMFKSENKEVLFAYDAADEVCLLAMQQFHLKSIKSAENWTRIESGGDSQSATVTIRDADKKDLVDWLKTTLGSVKVNEIKSSSTSSEHPCMITIGAEMGAARHFLRVGQVKDTEHLAFLKPTLHINLNHPIISALIKLHKSDPATATLVAEQ</sequence>
<dbReference type="Proteomes" id="UP000267606">
    <property type="component" value="Unassembled WGS sequence"/>
</dbReference>
<dbReference type="GO" id="GO:0016887">
    <property type="term" value="F:ATP hydrolysis activity"/>
    <property type="evidence" value="ECO:0007669"/>
    <property type="project" value="InterPro"/>
</dbReference>
<dbReference type="FunFam" id="3.40.50.11260:FF:000004">
    <property type="entry name" value="Heat shock protein 75 mitochondrial"/>
    <property type="match status" value="1"/>
</dbReference>
<dbReference type="SUPFAM" id="SSF54211">
    <property type="entry name" value="Ribosomal protein S5 domain 2-like"/>
    <property type="match status" value="1"/>
</dbReference>
<dbReference type="InterPro" id="IPR020568">
    <property type="entry name" value="Ribosomal_Su5_D2-typ_SF"/>
</dbReference>
<evidence type="ECO:0000256" key="1">
    <source>
        <dbReference type="ARBA" id="ARBA00008239"/>
    </source>
</evidence>
<dbReference type="STRING" id="387005.A0A183HIJ3"/>
<dbReference type="Gene3D" id="1.20.120.790">
    <property type="entry name" value="Heat shock protein 90, C-terminal domain"/>
    <property type="match status" value="1"/>
</dbReference>
<keyword evidence="2" id="KW-0143">Chaperone</keyword>
<comment type="similarity">
    <text evidence="1">Belongs to the heat shock protein 90 family.</text>
</comment>
<keyword evidence="4" id="KW-1185">Reference proteome</keyword>
<evidence type="ECO:0000313" key="3">
    <source>
        <dbReference type="EMBL" id="VDO50316.1"/>
    </source>
</evidence>
<dbReference type="AlphaFoldDB" id="A0A183HIJ3"/>
<dbReference type="SUPFAM" id="SSF110942">
    <property type="entry name" value="HSP90 C-terminal domain"/>
    <property type="match status" value="1"/>
</dbReference>
<dbReference type="PANTHER" id="PTHR11528">
    <property type="entry name" value="HEAT SHOCK PROTEIN 90 FAMILY MEMBER"/>
    <property type="match status" value="1"/>
</dbReference>
<evidence type="ECO:0000313" key="5">
    <source>
        <dbReference type="WBParaSite" id="OFLC_0000730401-mRNA-1"/>
    </source>
</evidence>
<reference evidence="3 4" key="2">
    <citation type="submission" date="2018-11" db="EMBL/GenBank/DDBJ databases">
        <authorList>
            <consortium name="Pathogen Informatics"/>
        </authorList>
    </citation>
    <scope>NUCLEOTIDE SEQUENCE [LARGE SCALE GENOMIC DNA]</scope>
</reference>
<dbReference type="WBParaSite" id="OFLC_0000730401-mRNA-1">
    <property type="protein sequence ID" value="OFLC_0000730401-mRNA-1"/>
    <property type="gene ID" value="OFLC_0000730401"/>
</dbReference>
<dbReference type="GO" id="GO:0140662">
    <property type="term" value="F:ATP-dependent protein folding chaperone"/>
    <property type="evidence" value="ECO:0007669"/>
    <property type="project" value="InterPro"/>
</dbReference>
<dbReference type="Gene3D" id="3.30.230.80">
    <property type="match status" value="1"/>
</dbReference>
<dbReference type="InterPro" id="IPR001404">
    <property type="entry name" value="Hsp90_fam"/>
</dbReference>
<dbReference type="GO" id="GO:0005524">
    <property type="term" value="F:ATP binding"/>
    <property type="evidence" value="ECO:0007669"/>
    <property type="project" value="InterPro"/>
</dbReference>
<reference evidence="5" key="1">
    <citation type="submission" date="2016-06" db="UniProtKB">
        <authorList>
            <consortium name="WormBaseParasite"/>
        </authorList>
    </citation>
    <scope>IDENTIFICATION</scope>
</reference>
<dbReference type="Gene3D" id="3.40.50.11260">
    <property type="match status" value="1"/>
</dbReference>
<proteinExistence type="inferred from homology"/>